<sequence>MFHKLNICSKNSFIILKFLGRNEGKSFYVREIAGKVDLSPGTVSRTLSGLKESAIVSREDRGRLAMYMADNKNPLLREIKIVITLTEINELLIDLKPLTSKIILFGSCARGEDRYDSDIDMLILSEDRKSVLRKTSNFLSERKLSAIVITKDEYFRLRTQDKPFYNQIKSGKLLWESEREYDD</sequence>
<dbReference type="InterPro" id="IPR041633">
    <property type="entry name" value="Polbeta"/>
</dbReference>
<evidence type="ECO:0000259" key="1">
    <source>
        <dbReference type="Pfam" id="PF18765"/>
    </source>
</evidence>
<evidence type="ECO:0000313" key="3">
    <source>
        <dbReference type="Proteomes" id="UP001060368"/>
    </source>
</evidence>
<dbReference type="AlphaFoldDB" id="A0A9E7TL17"/>
<proteinExistence type="predicted"/>
<dbReference type="PANTHER" id="PTHR33933:SF1">
    <property type="entry name" value="PROTEIN ADENYLYLTRANSFERASE MNTA-RELATED"/>
    <property type="match status" value="1"/>
</dbReference>
<dbReference type="InterPro" id="IPR052548">
    <property type="entry name" value="Type_VII_TA_antitoxin"/>
</dbReference>
<keyword evidence="3" id="KW-1185">Reference proteome</keyword>
<protein>
    <submittedName>
        <fullName evidence="2">Nucleotidyltransferase domain-containing protein</fullName>
    </submittedName>
</protein>
<dbReference type="CDD" id="cd05403">
    <property type="entry name" value="NT_KNTase_like"/>
    <property type="match status" value="1"/>
</dbReference>
<dbReference type="Gene3D" id="3.30.460.10">
    <property type="entry name" value="Beta Polymerase, domain 2"/>
    <property type="match status" value="1"/>
</dbReference>
<dbReference type="InterPro" id="IPR043519">
    <property type="entry name" value="NT_sf"/>
</dbReference>
<organism evidence="2 3">
    <name type="scientific">Methanoplanus endosymbiosus</name>
    <dbReference type="NCBI Taxonomy" id="33865"/>
    <lineage>
        <taxon>Archaea</taxon>
        <taxon>Methanobacteriati</taxon>
        <taxon>Methanobacteriota</taxon>
        <taxon>Stenosarchaea group</taxon>
        <taxon>Methanomicrobia</taxon>
        <taxon>Methanomicrobiales</taxon>
        <taxon>Methanomicrobiaceae</taxon>
        <taxon>Methanoplanus</taxon>
    </lineage>
</organism>
<evidence type="ECO:0000313" key="2">
    <source>
        <dbReference type="EMBL" id="UUX93240.1"/>
    </source>
</evidence>
<feature type="domain" description="Polymerase beta nucleotidyltransferase" evidence="1">
    <location>
        <begin position="100"/>
        <end position="179"/>
    </location>
</feature>
<dbReference type="PANTHER" id="PTHR33933">
    <property type="entry name" value="NUCLEOTIDYLTRANSFERASE"/>
    <property type="match status" value="1"/>
</dbReference>
<dbReference type="RefSeq" id="WP_257743380.1">
    <property type="nucleotide sequence ID" value="NZ_CP096115.1"/>
</dbReference>
<dbReference type="EMBL" id="CP096115">
    <property type="protein sequence ID" value="UUX93240.1"/>
    <property type="molecule type" value="Genomic_DNA"/>
</dbReference>
<dbReference type="GeneID" id="74306771"/>
<name>A0A9E7TL17_9EURY</name>
<gene>
    <name evidence="2" type="ORF">L6E24_03705</name>
</gene>
<dbReference type="SUPFAM" id="SSF81301">
    <property type="entry name" value="Nucleotidyltransferase"/>
    <property type="match status" value="1"/>
</dbReference>
<dbReference type="Pfam" id="PF18765">
    <property type="entry name" value="Polbeta"/>
    <property type="match status" value="1"/>
</dbReference>
<dbReference type="InterPro" id="IPR036390">
    <property type="entry name" value="WH_DNA-bd_sf"/>
</dbReference>
<dbReference type="InterPro" id="IPR036388">
    <property type="entry name" value="WH-like_DNA-bd_sf"/>
</dbReference>
<dbReference type="Proteomes" id="UP001060368">
    <property type="component" value="Chromosome"/>
</dbReference>
<reference evidence="2" key="1">
    <citation type="submission" date="2022-04" db="EMBL/GenBank/DDBJ databases">
        <title>Complete genome of Methanoplanus endosymbiosus DSM 3599.</title>
        <authorList>
            <person name="Chen S.-C."/>
            <person name="You Y.-T."/>
            <person name="Zhou Y.-Z."/>
            <person name="Lai M.-C."/>
        </authorList>
    </citation>
    <scope>NUCLEOTIDE SEQUENCE</scope>
    <source>
        <strain evidence="2">DSM 3599</strain>
    </source>
</reference>
<dbReference type="Gene3D" id="1.10.10.10">
    <property type="entry name" value="Winged helix-like DNA-binding domain superfamily/Winged helix DNA-binding domain"/>
    <property type="match status" value="1"/>
</dbReference>
<dbReference type="KEGG" id="mend:L6E24_03705"/>
<dbReference type="CDD" id="cd00090">
    <property type="entry name" value="HTH_ARSR"/>
    <property type="match status" value="1"/>
</dbReference>
<dbReference type="SUPFAM" id="SSF46785">
    <property type="entry name" value="Winged helix' DNA-binding domain"/>
    <property type="match status" value="1"/>
</dbReference>
<dbReference type="InterPro" id="IPR011991">
    <property type="entry name" value="ArsR-like_HTH"/>
</dbReference>
<accession>A0A9E7TL17</accession>